<comment type="cofactor">
    <cofactor evidence="6">
        <name>Mg(2+)</name>
        <dbReference type="ChEBI" id="CHEBI:18420"/>
    </cofactor>
    <text evidence="6">Binds 1 Mg(2+) ion per subunit.</text>
</comment>
<reference evidence="7" key="2">
    <citation type="submission" date="2017-05" db="UniProtKB">
        <authorList>
            <consortium name="EnsemblMetazoa"/>
        </authorList>
    </citation>
    <scope>IDENTIFICATION</scope>
</reference>
<feature type="binding site" evidence="6">
    <location>
        <position position="75"/>
    </location>
    <ligand>
        <name>Mg(2+)</name>
        <dbReference type="ChEBI" id="CHEBI:18420"/>
    </ligand>
</feature>
<evidence type="ECO:0000256" key="5">
    <source>
        <dbReference type="PIRSR" id="PIRSR017434-1"/>
    </source>
</evidence>
<dbReference type="InterPro" id="IPR036412">
    <property type="entry name" value="HAD-like_sf"/>
</dbReference>
<dbReference type="NCBIfam" id="TIGR02244">
    <property type="entry name" value="HAD-IG-Ncltidse"/>
    <property type="match status" value="1"/>
</dbReference>
<dbReference type="PANTHER" id="PTHR12103:SF12">
    <property type="entry name" value="FI20020P1"/>
    <property type="match status" value="1"/>
</dbReference>
<dbReference type="OrthoDB" id="409330at2759"/>
<gene>
    <name evidence="7" type="primary">100634924</name>
</gene>
<protein>
    <recommendedName>
        <fullName evidence="9">5'-nucleotidase domain-containing protein 3</fullName>
    </recommendedName>
</protein>
<feature type="active site" description="Nucleophile" evidence="5">
    <location>
        <position position="75"/>
    </location>
</feature>
<evidence type="ECO:0000256" key="3">
    <source>
        <dbReference type="ARBA" id="ARBA00022801"/>
    </source>
</evidence>
<dbReference type="PANTHER" id="PTHR12103">
    <property type="entry name" value="5'-NUCLEOTIDASE DOMAIN-CONTAINING"/>
    <property type="match status" value="1"/>
</dbReference>
<organism evidence="7">
    <name type="scientific">Amphimedon queenslandica</name>
    <name type="common">Sponge</name>
    <dbReference type="NCBI Taxonomy" id="400682"/>
    <lineage>
        <taxon>Eukaryota</taxon>
        <taxon>Metazoa</taxon>
        <taxon>Porifera</taxon>
        <taxon>Demospongiae</taxon>
        <taxon>Heteroscleromorpha</taxon>
        <taxon>Haplosclerida</taxon>
        <taxon>Niphatidae</taxon>
        <taxon>Amphimedon</taxon>
    </lineage>
</organism>
<dbReference type="AlphaFoldDB" id="A0A1X7VPE4"/>
<evidence type="ECO:0000256" key="6">
    <source>
        <dbReference type="PIRSR" id="PIRSR017434-2"/>
    </source>
</evidence>
<sequence length="513" mass="59872">MLSFRIILRCGAARQRLGYKRCLSEQRVTPESLLEEYNEKITTLHKQFAGRTVSPRSVFTNSELSLRYINVYGFDYDFTLVQYTPEVMKLIYDESKKRLVNKLGYPERIKSFEYNPDLVIRGLHLDIRNGYIMKMDAYHHIQLASVHRGHRLVDPQVVIDSYGGTHIPLHIMDDHHHRTTAEGSSTNLVQFLDSFSLPEVALFVDISEYLISHNISFDPEYLYLDVEETVKNVHYSNLVHTTIVNDPDRYIEPFPNLLPLLTRLKDAGKKIFLLTNSEFDFVNRGMCHVTKSPDWRDLFDVIVCSARKPLFYSSVNRPFRALDQETMMPSWQRVAELRPARECLYTQGNISEFIKLTGWRGNHVLYIGDHLLSDLSNPSLHLGWKTCAIIPELDKEIRKANSLQYKAQLASLLAVEMLLKEHQNKNDSSLMAITDKWRKERAEKRKFLKDYSNIKFGSIFRTEKAPTYFSRRLARFANLYTSSLDNLMDFSLEHRFYPRRASLPHEPDVNFDV</sequence>
<dbReference type="KEGG" id="aqu:100634924"/>
<keyword evidence="4 6" id="KW-0460">Magnesium</keyword>
<reference evidence="8" key="1">
    <citation type="journal article" date="2010" name="Nature">
        <title>The Amphimedon queenslandica genome and the evolution of animal complexity.</title>
        <authorList>
            <person name="Srivastava M."/>
            <person name="Simakov O."/>
            <person name="Chapman J."/>
            <person name="Fahey B."/>
            <person name="Gauthier M.E."/>
            <person name="Mitros T."/>
            <person name="Richards G.S."/>
            <person name="Conaco C."/>
            <person name="Dacre M."/>
            <person name="Hellsten U."/>
            <person name="Larroux C."/>
            <person name="Putnam N.H."/>
            <person name="Stanke M."/>
            <person name="Adamska M."/>
            <person name="Darling A."/>
            <person name="Degnan S.M."/>
            <person name="Oakley T.H."/>
            <person name="Plachetzki D.C."/>
            <person name="Zhai Y."/>
            <person name="Adamski M."/>
            <person name="Calcino A."/>
            <person name="Cummins S.F."/>
            <person name="Goodstein D.M."/>
            <person name="Harris C."/>
            <person name="Jackson D.J."/>
            <person name="Leys S.P."/>
            <person name="Shu S."/>
            <person name="Woodcroft B.J."/>
            <person name="Vervoort M."/>
            <person name="Kosik K.S."/>
            <person name="Manning G."/>
            <person name="Degnan B.M."/>
            <person name="Rokhsar D.S."/>
        </authorList>
    </citation>
    <scope>NUCLEOTIDE SEQUENCE [LARGE SCALE GENOMIC DNA]</scope>
</reference>
<dbReference type="EnsemblMetazoa" id="Aqu2.1.42251_001">
    <property type="protein sequence ID" value="Aqu2.1.42251_001"/>
    <property type="gene ID" value="Aqu2.1.42251"/>
</dbReference>
<dbReference type="InterPro" id="IPR008380">
    <property type="entry name" value="HAD-SF_hydro_IG_5-nucl"/>
</dbReference>
<evidence type="ECO:0000313" key="8">
    <source>
        <dbReference type="Proteomes" id="UP000007879"/>
    </source>
</evidence>
<dbReference type="GO" id="GO:0008253">
    <property type="term" value="F:5'-nucleotidase activity"/>
    <property type="evidence" value="ECO:0007669"/>
    <property type="project" value="TreeGrafter"/>
</dbReference>
<dbReference type="SUPFAM" id="SSF56784">
    <property type="entry name" value="HAD-like"/>
    <property type="match status" value="1"/>
</dbReference>
<name>A0A1X7VPE4_AMPQE</name>
<dbReference type="Proteomes" id="UP000007879">
    <property type="component" value="Unassembled WGS sequence"/>
</dbReference>
<dbReference type="PIRSF" id="PIRSF017434">
    <property type="entry name" value="Purine_5'-nucleotidase"/>
    <property type="match status" value="1"/>
</dbReference>
<feature type="binding site" evidence="6">
    <location>
        <position position="369"/>
    </location>
    <ligand>
        <name>Mg(2+)</name>
        <dbReference type="ChEBI" id="CHEBI:18420"/>
    </ligand>
</feature>
<dbReference type="Gene3D" id="3.40.50.1000">
    <property type="entry name" value="HAD superfamily/HAD-like"/>
    <property type="match status" value="1"/>
</dbReference>
<evidence type="ECO:0000313" key="7">
    <source>
        <dbReference type="EnsemblMetazoa" id="Aqu2.1.42251_001"/>
    </source>
</evidence>
<dbReference type="eggNOG" id="KOG2470">
    <property type="taxonomic scope" value="Eukaryota"/>
</dbReference>
<dbReference type="InParanoid" id="A0A1X7VPE4"/>
<dbReference type="InterPro" id="IPR016695">
    <property type="entry name" value="Pur_nucleotidase"/>
</dbReference>
<dbReference type="Pfam" id="PF05761">
    <property type="entry name" value="5_nucleotid"/>
    <property type="match status" value="1"/>
</dbReference>
<comment type="similarity">
    <text evidence="1">Belongs to the 5'(3')-deoxyribonucleotidase family.</text>
</comment>
<keyword evidence="3" id="KW-0378">Hydrolase</keyword>
<proteinExistence type="inferred from homology"/>
<dbReference type="GO" id="GO:0046872">
    <property type="term" value="F:metal ion binding"/>
    <property type="evidence" value="ECO:0007669"/>
    <property type="project" value="UniProtKB-KW"/>
</dbReference>
<evidence type="ECO:0000256" key="2">
    <source>
        <dbReference type="ARBA" id="ARBA00022723"/>
    </source>
</evidence>
<dbReference type="OMA" id="LWARGNR"/>
<dbReference type="InterPro" id="IPR023214">
    <property type="entry name" value="HAD_sf"/>
</dbReference>
<dbReference type="EnsemblMetazoa" id="XM_003383200.3">
    <property type="protein sequence ID" value="XP_003383248.1"/>
    <property type="gene ID" value="LOC100634924"/>
</dbReference>
<feature type="active site" description="Proton donor" evidence="5">
    <location>
        <position position="77"/>
    </location>
</feature>
<keyword evidence="2 6" id="KW-0479">Metal-binding</keyword>
<accession>A0A1X7VPE4</accession>
<evidence type="ECO:0000256" key="1">
    <source>
        <dbReference type="ARBA" id="ARBA00009589"/>
    </source>
</evidence>
<evidence type="ECO:0000256" key="4">
    <source>
        <dbReference type="ARBA" id="ARBA00022842"/>
    </source>
</evidence>
<keyword evidence="8" id="KW-1185">Reference proteome</keyword>
<evidence type="ECO:0008006" key="9">
    <source>
        <dbReference type="Google" id="ProtNLM"/>
    </source>
</evidence>
<feature type="binding site" evidence="6">
    <location>
        <position position="77"/>
    </location>
    <ligand>
        <name>GMP</name>
        <dbReference type="ChEBI" id="CHEBI:58115"/>
    </ligand>
</feature>
<dbReference type="FunCoup" id="A0A1X7VPE4">
    <property type="interactions" value="139"/>
</dbReference>